<dbReference type="InterPro" id="IPR037523">
    <property type="entry name" value="VOC_core"/>
</dbReference>
<dbReference type="AlphaFoldDB" id="A0AAC9PRN2"/>
<accession>A0AAC9PRN2</accession>
<feature type="signal peptide" evidence="1">
    <location>
        <begin position="1"/>
        <end position="16"/>
    </location>
</feature>
<dbReference type="EMBL" id="CP016076">
    <property type="protein sequence ID" value="APU14273.1"/>
    <property type="molecule type" value="Genomic_DNA"/>
</dbReference>
<feature type="domain" description="VOC" evidence="2">
    <location>
        <begin position="51"/>
        <end position="178"/>
    </location>
</feature>
<gene>
    <name evidence="3" type="ORF">UA74_11065</name>
</gene>
<name>A0AAC9PRN2_9PSEU</name>
<keyword evidence="1" id="KW-0732">Signal</keyword>
<evidence type="ECO:0000313" key="3">
    <source>
        <dbReference type="EMBL" id="APU14273.1"/>
    </source>
</evidence>
<reference evidence="4" key="1">
    <citation type="submission" date="2016-06" db="EMBL/GenBank/DDBJ databases">
        <title>Complete genome sequence of Actinoalloteichus fjordicus DSM 46855 (=ADI127-17), type strain of the new species Actinoalloteichus fjordicus.</title>
        <authorList>
            <person name="Ruckert C."/>
            <person name="Nouioui I."/>
            <person name="Willmese J."/>
            <person name="van Wezel G."/>
            <person name="Klenk H.-P."/>
            <person name="Kalinowski J."/>
            <person name="Zotchev S.B."/>
        </authorList>
    </citation>
    <scope>NUCLEOTIDE SEQUENCE [LARGE SCALE GENOMIC DNA]</scope>
    <source>
        <strain evidence="4">ADI127-7</strain>
    </source>
</reference>
<organism evidence="3 4">
    <name type="scientific">Actinoalloteichus fjordicus</name>
    <dbReference type="NCBI Taxonomy" id="1612552"/>
    <lineage>
        <taxon>Bacteria</taxon>
        <taxon>Bacillati</taxon>
        <taxon>Actinomycetota</taxon>
        <taxon>Actinomycetes</taxon>
        <taxon>Pseudonocardiales</taxon>
        <taxon>Pseudonocardiaceae</taxon>
        <taxon>Actinoalloteichus</taxon>
    </lineage>
</organism>
<feature type="chain" id="PRO_5041990189" description="VOC domain-containing protein" evidence="1">
    <location>
        <begin position="17"/>
        <end position="180"/>
    </location>
</feature>
<keyword evidence="4" id="KW-1185">Reference proteome</keyword>
<dbReference type="InterPro" id="IPR029068">
    <property type="entry name" value="Glyas_Bleomycin-R_OHBP_Dase"/>
</dbReference>
<protein>
    <recommendedName>
        <fullName evidence="2">VOC domain-containing protein</fullName>
    </recommendedName>
</protein>
<evidence type="ECO:0000259" key="2">
    <source>
        <dbReference type="PROSITE" id="PS51819"/>
    </source>
</evidence>
<dbReference type="Proteomes" id="UP000185511">
    <property type="component" value="Chromosome"/>
</dbReference>
<evidence type="ECO:0000256" key="1">
    <source>
        <dbReference type="SAM" id="SignalP"/>
    </source>
</evidence>
<dbReference type="Pfam" id="PF00903">
    <property type="entry name" value="Glyoxalase"/>
    <property type="match status" value="1"/>
</dbReference>
<dbReference type="SUPFAM" id="SSF54593">
    <property type="entry name" value="Glyoxalase/Bleomycin resistance protein/Dihydroxybiphenyl dioxygenase"/>
    <property type="match status" value="1"/>
</dbReference>
<sequence length="180" mass="19434">MRAVVTSQWISGLAMAAAVTLGLTSTAAPQDSNATASAAANSPQPTQQVARYGQPTLYGHDLVPMITFYESLGFEELYRMPEDGEGPPVFATLQNDTFFLALASADEISDATGLDFGPLPGRRRSNDLTVLVEDVDKTWRASIRAGGRPVSRPQDFWWGERGGFVSDPAGNYVHISTHNE</sequence>
<evidence type="ECO:0000313" key="4">
    <source>
        <dbReference type="Proteomes" id="UP000185511"/>
    </source>
</evidence>
<dbReference type="KEGG" id="acad:UA74_11065"/>
<dbReference type="Gene3D" id="3.10.180.10">
    <property type="entry name" value="2,3-Dihydroxybiphenyl 1,2-Dioxygenase, domain 1"/>
    <property type="match status" value="1"/>
</dbReference>
<dbReference type="PROSITE" id="PS51819">
    <property type="entry name" value="VOC"/>
    <property type="match status" value="1"/>
</dbReference>
<dbReference type="InterPro" id="IPR004360">
    <property type="entry name" value="Glyas_Fos-R_dOase_dom"/>
</dbReference>
<proteinExistence type="predicted"/>